<keyword evidence="6" id="KW-0869">Chloride channel</keyword>
<dbReference type="AlphaFoldDB" id="A0A183FSV4"/>
<reference evidence="9" key="2">
    <citation type="submission" date="2019-09" db="UniProtKB">
        <authorList>
            <consortium name="WormBaseParasite"/>
        </authorList>
    </citation>
    <scope>IDENTIFICATION</scope>
</reference>
<accession>A0A183FSV4</accession>
<reference evidence="7 8" key="1">
    <citation type="submission" date="2018-11" db="EMBL/GenBank/DDBJ databases">
        <authorList>
            <consortium name="Pathogen Informatics"/>
        </authorList>
    </citation>
    <scope>NUCLEOTIDE SEQUENCE [LARGE SCALE GENOMIC DNA]</scope>
</reference>
<dbReference type="GO" id="GO:0005886">
    <property type="term" value="C:plasma membrane"/>
    <property type="evidence" value="ECO:0007669"/>
    <property type="project" value="UniProtKB-SubCell"/>
</dbReference>
<protein>
    <recommendedName>
        <fullName evidence="6">Bestrophin homolog</fullName>
    </recommendedName>
</protein>
<keyword evidence="6" id="KW-0406">Ion transport</keyword>
<organism evidence="8 9">
    <name type="scientific">Heligmosomoides polygyrus</name>
    <name type="common">Parasitic roundworm</name>
    <dbReference type="NCBI Taxonomy" id="6339"/>
    <lineage>
        <taxon>Eukaryota</taxon>
        <taxon>Metazoa</taxon>
        <taxon>Ecdysozoa</taxon>
        <taxon>Nematoda</taxon>
        <taxon>Chromadorea</taxon>
        <taxon>Rhabditida</taxon>
        <taxon>Rhabditina</taxon>
        <taxon>Rhabditomorpha</taxon>
        <taxon>Strongyloidea</taxon>
        <taxon>Heligmosomidae</taxon>
        <taxon>Heligmosomoides</taxon>
    </lineage>
</organism>
<evidence type="ECO:0000256" key="3">
    <source>
        <dbReference type="ARBA" id="ARBA00022989"/>
    </source>
</evidence>
<feature type="transmembrane region" description="Helical" evidence="6">
    <location>
        <begin position="266"/>
        <end position="285"/>
    </location>
</feature>
<comment type="function">
    <text evidence="6">Forms chloride channels.</text>
</comment>
<dbReference type="WBParaSite" id="HPBE_0001108201-mRNA-1">
    <property type="protein sequence ID" value="HPBE_0001108201-mRNA-1"/>
    <property type="gene ID" value="HPBE_0001108201"/>
</dbReference>
<evidence type="ECO:0000256" key="4">
    <source>
        <dbReference type="ARBA" id="ARBA00023136"/>
    </source>
</evidence>
<keyword evidence="8" id="KW-1185">Reference proteome</keyword>
<comment type="subcellular location">
    <subcellularLocation>
        <location evidence="6">Cell membrane</location>
        <topology evidence="6">Multi-pass membrane protein</topology>
    </subcellularLocation>
    <subcellularLocation>
        <location evidence="1">Membrane</location>
    </subcellularLocation>
</comment>
<comment type="similarity">
    <text evidence="5 6">Belongs to the anion channel-forming bestrophin (TC 1.A.46) family. Calcium-sensitive chloride channel subfamily.</text>
</comment>
<dbReference type="PANTHER" id="PTHR10736:SF60">
    <property type="entry name" value="BESTROPHIN HOMOLOG 9"/>
    <property type="match status" value="1"/>
</dbReference>
<evidence type="ECO:0000313" key="7">
    <source>
        <dbReference type="EMBL" id="VDO87387.1"/>
    </source>
</evidence>
<keyword evidence="6" id="KW-1003">Cell membrane</keyword>
<evidence type="ECO:0000256" key="1">
    <source>
        <dbReference type="ARBA" id="ARBA00004370"/>
    </source>
</evidence>
<dbReference type="PANTHER" id="PTHR10736">
    <property type="entry name" value="BESTROPHIN"/>
    <property type="match status" value="1"/>
</dbReference>
<dbReference type="GO" id="GO:0005254">
    <property type="term" value="F:chloride channel activity"/>
    <property type="evidence" value="ECO:0007669"/>
    <property type="project" value="UniProtKB-KW"/>
</dbReference>
<accession>A0A3P7ZT87</accession>
<dbReference type="OrthoDB" id="201595at2759"/>
<feature type="transmembrane region" description="Helical" evidence="6">
    <location>
        <begin position="74"/>
        <end position="93"/>
    </location>
</feature>
<sequence length="287" mass="34191">MTVSYSGNFIRLLLRWKGSIWRSVWIELLVFLSLFYTIRLFYYYGIPAIDIDDSLGYKKKFHRLCREFNEYTRLIPLTFLLGFYVSNVVSRWWRQFECLCWPEDLLSIVCLIYPENSEVSRKKRHQIARYLNLVAALAWRDVSDKIRLRFPSIRNLVDAGLLTESEFVRLEKIQDVAPGVRWMAPLHWTQQMVSVEVEAGRAAGNYLSVFVNEMKQYRTSFRKLFCHDWVCVPLVYTQVASLATYSFFVFCLFGRQNMDAENEFDTVFPLFTVVQFLFYVGWYKVCW</sequence>
<keyword evidence="6" id="KW-0813">Transport</keyword>
<keyword evidence="4 6" id="KW-0472">Membrane</keyword>
<dbReference type="InterPro" id="IPR000615">
    <property type="entry name" value="Bestrophin"/>
</dbReference>
<dbReference type="Pfam" id="PF01062">
    <property type="entry name" value="Bestrophin"/>
    <property type="match status" value="1"/>
</dbReference>
<keyword evidence="6" id="KW-0407">Ion channel</keyword>
<evidence type="ECO:0000256" key="6">
    <source>
        <dbReference type="RuleBase" id="RU363126"/>
    </source>
</evidence>
<keyword evidence="3 6" id="KW-1133">Transmembrane helix</keyword>
<proteinExistence type="inferred from homology"/>
<feature type="transmembrane region" description="Helical" evidence="6">
    <location>
        <begin position="234"/>
        <end position="254"/>
    </location>
</feature>
<dbReference type="Proteomes" id="UP000050761">
    <property type="component" value="Unassembled WGS sequence"/>
</dbReference>
<dbReference type="EMBL" id="UZAH01026980">
    <property type="protein sequence ID" value="VDO87387.1"/>
    <property type="molecule type" value="Genomic_DNA"/>
</dbReference>
<keyword evidence="6" id="KW-0868">Chloride</keyword>
<gene>
    <name evidence="7" type="ORF">HPBE_LOCUS11083</name>
</gene>
<dbReference type="GO" id="GO:0034707">
    <property type="term" value="C:chloride channel complex"/>
    <property type="evidence" value="ECO:0007669"/>
    <property type="project" value="UniProtKB-KW"/>
</dbReference>
<evidence type="ECO:0000256" key="5">
    <source>
        <dbReference type="ARBA" id="ARBA00034769"/>
    </source>
</evidence>
<feature type="transmembrane region" description="Helical" evidence="6">
    <location>
        <begin position="20"/>
        <end position="42"/>
    </location>
</feature>
<dbReference type="InterPro" id="IPR021134">
    <property type="entry name" value="Bestrophin-like"/>
</dbReference>
<evidence type="ECO:0000313" key="9">
    <source>
        <dbReference type="WBParaSite" id="HPBE_0001108201-mRNA-1"/>
    </source>
</evidence>
<evidence type="ECO:0000256" key="2">
    <source>
        <dbReference type="ARBA" id="ARBA00022692"/>
    </source>
</evidence>
<evidence type="ECO:0000313" key="8">
    <source>
        <dbReference type="Proteomes" id="UP000050761"/>
    </source>
</evidence>
<keyword evidence="2 6" id="KW-0812">Transmembrane</keyword>
<name>A0A183FSV4_HELPZ</name>